<feature type="non-terminal residue" evidence="1">
    <location>
        <position position="43"/>
    </location>
</feature>
<gene>
    <name evidence="1" type="ORF">OXD698_LOCUS51808</name>
</gene>
<name>A0A820PMM3_9BILA</name>
<accession>A0A820PMM3</accession>
<dbReference type="EMBL" id="CAJOAZ010027129">
    <property type="protein sequence ID" value="CAF4407199.1"/>
    <property type="molecule type" value="Genomic_DNA"/>
</dbReference>
<evidence type="ECO:0000313" key="1">
    <source>
        <dbReference type="EMBL" id="CAF4407199.1"/>
    </source>
</evidence>
<evidence type="ECO:0000313" key="2">
    <source>
        <dbReference type="Proteomes" id="UP000663844"/>
    </source>
</evidence>
<sequence>MIISLVVIVLIIYRLRYNKLYRRQINIRFSTSPFNDNISLILI</sequence>
<dbReference type="AlphaFoldDB" id="A0A820PMM3"/>
<comment type="caution">
    <text evidence="1">The sequence shown here is derived from an EMBL/GenBank/DDBJ whole genome shotgun (WGS) entry which is preliminary data.</text>
</comment>
<reference evidence="1" key="1">
    <citation type="submission" date="2021-02" db="EMBL/GenBank/DDBJ databases">
        <authorList>
            <person name="Nowell W R."/>
        </authorList>
    </citation>
    <scope>NUCLEOTIDE SEQUENCE</scope>
</reference>
<dbReference type="Proteomes" id="UP000663844">
    <property type="component" value="Unassembled WGS sequence"/>
</dbReference>
<protein>
    <submittedName>
        <fullName evidence="1">Uncharacterized protein</fullName>
    </submittedName>
</protein>
<proteinExistence type="predicted"/>
<organism evidence="1 2">
    <name type="scientific">Adineta steineri</name>
    <dbReference type="NCBI Taxonomy" id="433720"/>
    <lineage>
        <taxon>Eukaryota</taxon>
        <taxon>Metazoa</taxon>
        <taxon>Spiralia</taxon>
        <taxon>Gnathifera</taxon>
        <taxon>Rotifera</taxon>
        <taxon>Eurotatoria</taxon>
        <taxon>Bdelloidea</taxon>
        <taxon>Adinetida</taxon>
        <taxon>Adinetidae</taxon>
        <taxon>Adineta</taxon>
    </lineage>
</organism>